<accession>A0ABS8TX14</accession>
<dbReference type="EMBL" id="JAJPWV010000001">
    <property type="protein sequence ID" value="MCD8739371.1"/>
    <property type="molecule type" value="Genomic_DNA"/>
</dbReference>
<gene>
    <name evidence="2" type="ORF">LT679_02045</name>
</gene>
<reference evidence="2 3" key="1">
    <citation type="submission" date="2021-12" db="EMBL/GenBank/DDBJ databases">
        <title>Mucilaginibacter roseus genome.</title>
        <authorList>
            <person name="Ferreira J.R."/>
            <person name="Newman J.D."/>
        </authorList>
    </citation>
    <scope>NUCLEOTIDE SEQUENCE [LARGE SCALE GENOMIC DNA]</scope>
    <source>
        <strain evidence="2 3">LMG 28454</strain>
    </source>
</reference>
<dbReference type="RefSeq" id="WP_232175249.1">
    <property type="nucleotide sequence ID" value="NZ_JAJPWV010000001.1"/>
</dbReference>
<feature type="transmembrane region" description="Helical" evidence="1">
    <location>
        <begin position="319"/>
        <end position="340"/>
    </location>
</feature>
<evidence type="ECO:0000256" key="1">
    <source>
        <dbReference type="SAM" id="Phobius"/>
    </source>
</evidence>
<dbReference type="Proteomes" id="UP001199919">
    <property type="component" value="Unassembled WGS sequence"/>
</dbReference>
<evidence type="ECO:0000313" key="2">
    <source>
        <dbReference type="EMBL" id="MCD8739371.1"/>
    </source>
</evidence>
<evidence type="ECO:0000313" key="3">
    <source>
        <dbReference type="Proteomes" id="UP001199919"/>
    </source>
</evidence>
<keyword evidence="1" id="KW-0472">Membrane</keyword>
<name>A0ABS8TX14_9SPHI</name>
<keyword evidence="3" id="KW-1185">Reference proteome</keyword>
<protein>
    <submittedName>
        <fullName evidence="2">Uncharacterized protein</fullName>
    </submittedName>
</protein>
<keyword evidence="1" id="KW-0812">Transmembrane</keyword>
<organism evidence="2 3">
    <name type="scientific">Mucilaginibacter roseus</name>
    <dbReference type="NCBI Taxonomy" id="1528868"/>
    <lineage>
        <taxon>Bacteria</taxon>
        <taxon>Pseudomonadati</taxon>
        <taxon>Bacteroidota</taxon>
        <taxon>Sphingobacteriia</taxon>
        <taxon>Sphingobacteriales</taxon>
        <taxon>Sphingobacteriaceae</taxon>
        <taxon>Mucilaginibacter</taxon>
    </lineage>
</organism>
<keyword evidence="1" id="KW-1133">Transmembrane helix</keyword>
<proteinExistence type="predicted"/>
<feature type="transmembrane region" description="Helical" evidence="1">
    <location>
        <begin position="288"/>
        <end position="307"/>
    </location>
</feature>
<comment type="caution">
    <text evidence="2">The sequence shown here is derived from an EMBL/GenBank/DDBJ whole genome shotgun (WGS) entry which is preliminary data.</text>
</comment>
<sequence>MKRIALFSSDAAALYKKDIFRIMGLQEGFVIHFRYGVEHFSVPLADFKKKIGTDVTIFFAHGNKLNTPIAQRTITNVPLREAQIIAIDEKTDTGLIHVYLKLKGFVNCNFTFVNTNDQPPQKWVLEIDVTNTPSTSWHDRLTAIKSEFVNQLFYKLELFDDQHKKKEEPVYSAKQFSSYYQLEDESQYLLDIAFFDTSPTASENSQKLSISTEDKDALKINAPRLFDVGARRDNRTYSLFTQAIASKEGYSYLNFESLNTDPSAATSGPLPNDIQLPFEISKNKRRSFYFALYTVLAAISVGYSKLVTDKSDIKGTFDLELLCHTLFALAIGLFAFYNLYRLFNKK</sequence>